<evidence type="ECO:0000313" key="2">
    <source>
        <dbReference type="Proteomes" id="UP000828390"/>
    </source>
</evidence>
<reference evidence="1" key="1">
    <citation type="journal article" date="2019" name="bioRxiv">
        <title>The Genome of the Zebra Mussel, Dreissena polymorpha: A Resource for Invasive Species Research.</title>
        <authorList>
            <person name="McCartney M.A."/>
            <person name="Auch B."/>
            <person name="Kono T."/>
            <person name="Mallez S."/>
            <person name="Zhang Y."/>
            <person name="Obille A."/>
            <person name="Becker A."/>
            <person name="Abrahante J.E."/>
            <person name="Garbe J."/>
            <person name="Badalamenti J.P."/>
            <person name="Herman A."/>
            <person name="Mangelson H."/>
            <person name="Liachko I."/>
            <person name="Sullivan S."/>
            <person name="Sone E.D."/>
            <person name="Koren S."/>
            <person name="Silverstein K.A.T."/>
            <person name="Beckman K.B."/>
            <person name="Gohl D.M."/>
        </authorList>
    </citation>
    <scope>NUCLEOTIDE SEQUENCE</scope>
    <source>
        <strain evidence="1">Duluth1</strain>
        <tissue evidence="1">Whole animal</tissue>
    </source>
</reference>
<dbReference type="Proteomes" id="UP000828390">
    <property type="component" value="Unassembled WGS sequence"/>
</dbReference>
<dbReference type="SUPFAM" id="SSF53067">
    <property type="entry name" value="Actin-like ATPase domain"/>
    <property type="match status" value="2"/>
</dbReference>
<comment type="caution">
    <text evidence="1">The sequence shown here is derived from an EMBL/GenBank/DDBJ whole genome shotgun (WGS) entry which is preliminary data.</text>
</comment>
<evidence type="ECO:0000313" key="1">
    <source>
        <dbReference type="EMBL" id="KAH3769218.1"/>
    </source>
</evidence>
<accession>A0A9D4IEL8</accession>
<dbReference type="EMBL" id="JAIWYP010000009">
    <property type="protein sequence ID" value="KAH3769218.1"/>
    <property type="molecule type" value="Genomic_DNA"/>
</dbReference>
<proteinExistence type="predicted"/>
<dbReference type="PANTHER" id="PTHR14187:SF5">
    <property type="entry name" value="HEAT SHOCK 70 KDA PROTEIN 12A"/>
    <property type="match status" value="1"/>
</dbReference>
<organism evidence="1 2">
    <name type="scientific">Dreissena polymorpha</name>
    <name type="common">Zebra mussel</name>
    <name type="synonym">Mytilus polymorpha</name>
    <dbReference type="NCBI Taxonomy" id="45954"/>
    <lineage>
        <taxon>Eukaryota</taxon>
        <taxon>Metazoa</taxon>
        <taxon>Spiralia</taxon>
        <taxon>Lophotrochozoa</taxon>
        <taxon>Mollusca</taxon>
        <taxon>Bivalvia</taxon>
        <taxon>Autobranchia</taxon>
        <taxon>Heteroconchia</taxon>
        <taxon>Euheterodonta</taxon>
        <taxon>Imparidentia</taxon>
        <taxon>Neoheterodontei</taxon>
        <taxon>Myida</taxon>
        <taxon>Dreissenoidea</taxon>
        <taxon>Dreissenidae</taxon>
        <taxon>Dreissena</taxon>
    </lineage>
</organism>
<dbReference type="Gene3D" id="3.30.420.40">
    <property type="match status" value="2"/>
</dbReference>
<gene>
    <name evidence="1" type="ORF">DPMN_170467</name>
</gene>
<dbReference type="AlphaFoldDB" id="A0A9D4IEL8"/>
<dbReference type="InterPro" id="IPR043129">
    <property type="entry name" value="ATPase_NBD"/>
</dbReference>
<sequence length="585" mass="67737">MGGQVSQLKEKELEEKYGVIASIDFGTKYMGYAYMFTKQEFGSEVYKPQQLEMKKEHTCIMLKKYSNGNFKLVSFGNEAMDEFVNLESQENDDFYFFRLFKTDIVAKDKTLFVKDYKKREVDAHIVFSKVYEFVQSKTLEHLKNSVNGAERIQGDDILWVIAIPATWGHQYRDFIRKAAEESYPNMVIVLESEAASMYIRNKPVSLKQEKIEPFKDGQCYMLVDMGAGTSDICTHEVLKGGNLIEICSSAGIYEGGERINNDFFNKLNELFTKEVVDTFRLDAIRFYKLENEFEGIKHKFKFDTDKDFVLLLDETLLTLFTKTTHRKFDIPSKYSDELEFKNGDRLYMKPKFMASLFDPTISTITSKIQEQICEVKLVRYNICCIILSGGLSESDYVFKSISKTFRKETSDKIPVILSPNARNAVVEGALQMGLNRKVIVGRRSPYTYGFYSIIPFEQGKHPEHLKGTHDGIPQCKGVFHKLIEKGKIVRLGESFDRTSTTYYKKDKHVKRCMSLWRSFKTSPEYCTTEEQCEIVAQIDIPTPTNGWPDILNHIQRLKVLENEFKLEFINEDTKEEYSTVVNYAL</sequence>
<protein>
    <submittedName>
        <fullName evidence="1">Uncharacterized protein</fullName>
    </submittedName>
</protein>
<dbReference type="PANTHER" id="PTHR14187">
    <property type="entry name" value="ALPHA KINASE/ELONGATION FACTOR 2 KINASE"/>
    <property type="match status" value="1"/>
</dbReference>
<dbReference type="OrthoDB" id="2963168at2759"/>
<name>A0A9D4IEL8_DREPO</name>
<keyword evidence="2" id="KW-1185">Reference proteome</keyword>
<reference evidence="1" key="2">
    <citation type="submission" date="2020-11" db="EMBL/GenBank/DDBJ databases">
        <authorList>
            <person name="McCartney M.A."/>
            <person name="Auch B."/>
            <person name="Kono T."/>
            <person name="Mallez S."/>
            <person name="Becker A."/>
            <person name="Gohl D.M."/>
            <person name="Silverstein K.A.T."/>
            <person name="Koren S."/>
            <person name="Bechman K.B."/>
            <person name="Herman A."/>
            <person name="Abrahante J.E."/>
            <person name="Garbe J."/>
        </authorList>
    </citation>
    <scope>NUCLEOTIDE SEQUENCE</scope>
    <source>
        <strain evidence="1">Duluth1</strain>
        <tissue evidence="1">Whole animal</tissue>
    </source>
</reference>